<evidence type="ECO:0000256" key="10">
    <source>
        <dbReference type="RuleBase" id="RU365024"/>
    </source>
</evidence>
<gene>
    <name evidence="12" type="ORF">Pfra01_000546900</name>
</gene>
<keyword evidence="4 10" id="KW-0808">Transferase</keyword>
<dbReference type="GO" id="GO:0005739">
    <property type="term" value="C:mitochondrion"/>
    <property type="evidence" value="ECO:0007669"/>
    <property type="project" value="UniProtKB-SubCell"/>
</dbReference>
<dbReference type="PANTHER" id="PTHR12586:SF1">
    <property type="entry name" value="CDP-DIACYLGLYCEROL--GLYCEROL-3-PHOSPHATE 3-PHOSPHATIDYLTRANSFERASE, MITOCHONDRIAL"/>
    <property type="match status" value="1"/>
</dbReference>
<organism evidence="12 13">
    <name type="scientific">Phytophthora fragariaefolia</name>
    <dbReference type="NCBI Taxonomy" id="1490495"/>
    <lineage>
        <taxon>Eukaryota</taxon>
        <taxon>Sar</taxon>
        <taxon>Stramenopiles</taxon>
        <taxon>Oomycota</taxon>
        <taxon>Peronosporomycetes</taxon>
        <taxon>Peronosporales</taxon>
        <taxon>Peronosporaceae</taxon>
        <taxon>Phytophthora</taxon>
    </lineage>
</organism>
<dbReference type="CDD" id="cd09137">
    <property type="entry name" value="PLDc_PGS1_euk_2"/>
    <property type="match status" value="1"/>
</dbReference>
<comment type="caution">
    <text evidence="12">The sequence shown here is derived from an EMBL/GenBank/DDBJ whole genome shotgun (WGS) entry which is preliminary data.</text>
</comment>
<evidence type="ECO:0000256" key="3">
    <source>
        <dbReference type="ARBA" id="ARBA00022516"/>
    </source>
</evidence>
<dbReference type="EMBL" id="BSXT01000438">
    <property type="protein sequence ID" value="GMF27487.1"/>
    <property type="molecule type" value="Genomic_DNA"/>
</dbReference>
<comment type="similarity">
    <text evidence="2 10">Belongs to the CDP-alcohol phosphatidyltransferase class-II family.</text>
</comment>
<accession>A0A9W6U6Z2</accession>
<dbReference type="OrthoDB" id="10250191at2759"/>
<protein>
    <recommendedName>
        <fullName evidence="10">CDP-diacylglycerol--glycerol-3-phosphate 3-phosphatidyltransferase</fullName>
        <ecNumber evidence="10">2.7.8.5</ecNumber>
    </recommendedName>
</protein>
<keyword evidence="3 10" id="KW-0444">Lipid biosynthesis</keyword>
<dbReference type="AlphaFoldDB" id="A0A9W6U6Z2"/>
<comment type="subcellular location">
    <subcellularLocation>
        <location evidence="10">Mitochondrion</location>
    </subcellularLocation>
</comment>
<evidence type="ECO:0000256" key="1">
    <source>
        <dbReference type="ARBA" id="ARBA00005042"/>
    </source>
</evidence>
<evidence type="ECO:0000256" key="6">
    <source>
        <dbReference type="ARBA" id="ARBA00023098"/>
    </source>
</evidence>
<dbReference type="GO" id="GO:0032049">
    <property type="term" value="P:cardiolipin biosynthetic process"/>
    <property type="evidence" value="ECO:0007669"/>
    <property type="project" value="InterPro"/>
</dbReference>
<evidence type="ECO:0000256" key="4">
    <source>
        <dbReference type="ARBA" id="ARBA00022679"/>
    </source>
</evidence>
<evidence type="ECO:0000256" key="5">
    <source>
        <dbReference type="ARBA" id="ARBA00022737"/>
    </source>
</evidence>
<dbReference type="Gene3D" id="3.30.870.10">
    <property type="entry name" value="Endonuclease Chain A"/>
    <property type="match status" value="2"/>
</dbReference>
<keyword evidence="7 10" id="KW-0594">Phospholipid biosynthesis</keyword>
<sequence>MLAPLLREFPGRVELLLFRVPQLRGLPAALPPPLNETLGVSHAKVYLVDDTLVLSGANLSGDYFTKRQDRYVQLARCGGLARFYHRFVELVAGFSYQVQLESLQGDANGYALLPPALAHDSDEAKQAMRTEMEDLVDPQKHPQDDADEAADAWAFPTLQFSPVAMRHDERVLSAFVKDLPRGSQLQIASGYLNFPPFLSALLERCGAGLDVVSAAPRANGFYDARGVKGALPMAYSLIEQDFFERTLGREFPTVLREFNRPGWTFHGKGMWWRPPPPPVTDGHKAELGLPQVTVVGSSNFGQRSYGCDLESNLVMFTRSPDLQRRLQDEYDALTQDAEVVTEQLWRRPERMLHGLFSWKDGHWIRPVSKFIAAYL</sequence>
<keyword evidence="6 10" id="KW-0443">Lipid metabolism</keyword>
<evidence type="ECO:0000256" key="9">
    <source>
        <dbReference type="ARBA" id="ARBA00048586"/>
    </source>
</evidence>
<keyword evidence="5" id="KW-0677">Repeat</keyword>
<dbReference type="GO" id="GO:0005524">
    <property type="term" value="F:ATP binding"/>
    <property type="evidence" value="ECO:0007669"/>
    <property type="project" value="UniProtKB-KW"/>
</dbReference>
<proteinExistence type="inferred from homology"/>
<feature type="domain" description="PLD phosphodiesterase" evidence="11">
    <location>
        <begin position="37"/>
        <end position="63"/>
    </location>
</feature>
<dbReference type="InterPro" id="IPR016270">
    <property type="entry name" value="PGS1"/>
</dbReference>
<evidence type="ECO:0000256" key="8">
    <source>
        <dbReference type="ARBA" id="ARBA00023264"/>
    </source>
</evidence>
<comment type="pathway">
    <text evidence="1 10">Phospholipid metabolism; phosphatidylglycerol biosynthesis; phosphatidylglycerol from CDP-diacylglycerol: step 1/2.</text>
</comment>
<name>A0A9W6U6Z2_9STRA</name>
<evidence type="ECO:0000313" key="12">
    <source>
        <dbReference type="EMBL" id="GMF27487.1"/>
    </source>
</evidence>
<dbReference type="SMART" id="SM00155">
    <property type="entry name" value="PLDc"/>
    <property type="match status" value="2"/>
</dbReference>
<evidence type="ECO:0000259" key="11">
    <source>
        <dbReference type="PROSITE" id="PS50035"/>
    </source>
</evidence>
<keyword evidence="8 10" id="KW-1208">Phospholipid metabolism</keyword>
<dbReference type="SUPFAM" id="SSF56024">
    <property type="entry name" value="Phospholipase D/nuclease"/>
    <property type="match status" value="1"/>
</dbReference>
<dbReference type="GO" id="GO:0008444">
    <property type="term" value="F:CDP-diacylglycerol-glycerol-3-phosphate 3-phosphatidyltransferase activity"/>
    <property type="evidence" value="ECO:0007669"/>
    <property type="project" value="UniProtKB-EC"/>
</dbReference>
<dbReference type="PANTHER" id="PTHR12586">
    <property type="entry name" value="CDP-DIACYLGLYCEROL--SERINE O-PHOSPHATIDYLTRANSFERASE"/>
    <property type="match status" value="1"/>
</dbReference>
<dbReference type="PIRSF" id="PIRSF000850">
    <property type="entry name" value="Phospholipase_D_PSS"/>
    <property type="match status" value="1"/>
</dbReference>
<dbReference type="Proteomes" id="UP001165121">
    <property type="component" value="Unassembled WGS sequence"/>
</dbReference>
<evidence type="ECO:0000256" key="2">
    <source>
        <dbReference type="ARBA" id="ARBA00010682"/>
    </source>
</evidence>
<reference evidence="12" key="1">
    <citation type="submission" date="2023-04" db="EMBL/GenBank/DDBJ databases">
        <title>Phytophthora fragariaefolia NBRC 109709.</title>
        <authorList>
            <person name="Ichikawa N."/>
            <person name="Sato H."/>
            <person name="Tonouchi N."/>
        </authorList>
    </citation>
    <scope>NUCLEOTIDE SEQUENCE</scope>
    <source>
        <strain evidence="12">NBRC 109709</strain>
    </source>
</reference>
<dbReference type="EC" id="2.7.8.5" evidence="10"/>
<dbReference type="PROSITE" id="PS50035">
    <property type="entry name" value="PLD"/>
    <property type="match status" value="1"/>
</dbReference>
<comment type="function">
    <text evidence="10">Functions in the biosynthesis of the anionic phospholipids phosphatidylglycerol and cardiolipin.</text>
</comment>
<comment type="catalytic activity">
    <reaction evidence="9 10">
        <text>a CDP-1,2-diacyl-sn-glycerol + sn-glycerol 3-phosphate = a 1,2-diacyl-sn-glycero-3-phospho-(1'-sn-glycero-3'-phosphate) + CMP + H(+)</text>
        <dbReference type="Rhea" id="RHEA:12593"/>
        <dbReference type="ChEBI" id="CHEBI:15378"/>
        <dbReference type="ChEBI" id="CHEBI:57597"/>
        <dbReference type="ChEBI" id="CHEBI:58332"/>
        <dbReference type="ChEBI" id="CHEBI:60110"/>
        <dbReference type="ChEBI" id="CHEBI:60377"/>
        <dbReference type="EC" id="2.7.8.5"/>
    </reaction>
</comment>
<keyword evidence="10" id="KW-0067">ATP-binding</keyword>
<keyword evidence="13" id="KW-1185">Reference proteome</keyword>
<evidence type="ECO:0000256" key="7">
    <source>
        <dbReference type="ARBA" id="ARBA00023209"/>
    </source>
</evidence>
<evidence type="ECO:0000313" key="13">
    <source>
        <dbReference type="Proteomes" id="UP001165121"/>
    </source>
</evidence>
<dbReference type="InterPro" id="IPR001736">
    <property type="entry name" value="PLipase_D/transphosphatidylase"/>
</dbReference>
<keyword evidence="10" id="KW-0496">Mitochondrion</keyword>
<keyword evidence="10" id="KW-0547">Nucleotide-binding</keyword>